<dbReference type="GO" id="GO:0030246">
    <property type="term" value="F:carbohydrate binding"/>
    <property type="evidence" value="ECO:0007669"/>
    <property type="project" value="InterPro"/>
</dbReference>
<dbReference type="Gene3D" id="2.60.40.1120">
    <property type="entry name" value="Carboxypeptidase-like, regulatory domain"/>
    <property type="match status" value="1"/>
</dbReference>
<evidence type="ECO:0000256" key="11">
    <source>
        <dbReference type="SAM" id="SignalP"/>
    </source>
</evidence>
<keyword evidence="3 9" id="KW-0813">Transport</keyword>
<dbReference type="InterPro" id="IPR039426">
    <property type="entry name" value="TonB-dep_rcpt-like"/>
</dbReference>
<comment type="similarity">
    <text evidence="2 9">Belongs to the TonB-dependent receptor family.</text>
</comment>
<keyword evidence="15" id="KW-1185">Reference proteome</keyword>
<evidence type="ECO:0000259" key="12">
    <source>
        <dbReference type="Pfam" id="PF07715"/>
    </source>
</evidence>
<evidence type="ECO:0000256" key="10">
    <source>
        <dbReference type="SAM" id="MobiDB-lite"/>
    </source>
</evidence>
<evidence type="ECO:0000256" key="7">
    <source>
        <dbReference type="ARBA" id="ARBA00023170"/>
    </source>
</evidence>
<dbReference type="Pfam" id="PF25183">
    <property type="entry name" value="OMP_b-brl_4"/>
    <property type="match status" value="1"/>
</dbReference>
<feature type="signal peptide" evidence="11">
    <location>
        <begin position="1"/>
        <end position="29"/>
    </location>
</feature>
<dbReference type="Proteomes" id="UP000627446">
    <property type="component" value="Unassembled WGS sequence"/>
</dbReference>
<reference evidence="14" key="1">
    <citation type="submission" date="2020-08" db="EMBL/GenBank/DDBJ databases">
        <title>Novel species isolated from subtropical streams in China.</title>
        <authorList>
            <person name="Lu H."/>
        </authorList>
    </citation>
    <scope>NUCLEOTIDE SEQUENCE</scope>
    <source>
        <strain evidence="14">LX22W</strain>
    </source>
</reference>
<dbReference type="Gene3D" id="2.40.170.20">
    <property type="entry name" value="TonB-dependent receptor, beta-barrel domain"/>
    <property type="match status" value="1"/>
</dbReference>
<dbReference type="GO" id="GO:0009279">
    <property type="term" value="C:cell outer membrane"/>
    <property type="evidence" value="ECO:0007669"/>
    <property type="project" value="UniProtKB-SubCell"/>
</dbReference>
<evidence type="ECO:0000313" key="15">
    <source>
        <dbReference type="Proteomes" id="UP000627446"/>
    </source>
</evidence>
<dbReference type="Gene3D" id="2.170.130.10">
    <property type="entry name" value="TonB-dependent receptor, plug domain"/>
    <property type="match status" value="1"/>
</dbReference>
<name>A0A923KS82_9BURK</name>
<dbReference type="SUPFAM" id="SSF56935">
    <property type="entry name" value="Porins"/>
    <property type="match status" value="1"/>
</dbReference>
<feature type="domain" description="TonB-dependent receptor plug" evidence="12">
    <location>
        <begin position="136"/>
        <end position="230"/>
    </location>
</feature>
<dbReference type="GO" id="GO:0044718">
    <property type="term" value="P:siderophore transmembrane transport"/>
    <property type="evidence" value="ECO:0007669"/>
    <property type="project" value="TreeGrafter"/>
</dbReference>
<dbReference type="PROSITE" id="PS52016">
    <property type="entry name" value="TONB_DEPENDENT_REC_3"/>
    <property type="match status" value="1"/>
</dbReference>
<evidence type="ECO:0000256" key="5">
    <source>
        <dbReference type="ARBA" id="ARBA00022692"/>
    </source>
</evidence>
<evidence type="ECO:0000259" key="13">
    <source>
        <dbReference type="Pfam" id="PF25183"/>
    </source>
</evidence>
<comment type="caution">
    <text evidence="14">The sequence shown here is derived from an EMBL/GenBank/DDBJ whole genome shotgun (WGS) entry which is preliminary data.</text>
</comment>
<dbReference type="PANTHER" id="PTHR30069">
    <property type="entry name" value="TONB-DEPENDENT OUTER MEMBRANE RECEPTOR"/>
    <property type="match status" value="1"/>
</dbReference>
<dbReference type="GO" id="GO:0015344">
    <property type="term" value="F:siderophore uptake transmembrane transporter activity"/>
    <property type="evidence" value="ECO:0007669"/>
    <property type="project" value="TreeGrafter"/>
</dbReference>
<evidence type="ECO:0000256" key="4">
    <source>
        <dbReference type="ARBA" id="ARBA00022452"/>
    </source>
</evidence>
<dbReference type="InterPro" id="IPR012910">
    <property type="entry name" value="Plug_dom"/>
</dbReference>
<keyword evidence="7 14" id="KW-0675">Receptor</keyword>
<dbReference type="InterPro" id="IPR013784">
    <property type="entry name" value="Carb-bd-like_fold"/>
</dbReference>
<feature type="compositionally biased region" description="Low complexity" evidence="10">
    <location>
        <begin position="991"/>
        <end position="1003"/>
    </location>
</feature>
<sequence>MKHKVIARAIAIAFGTAVLSVGVGSSAFAQSNATGTIFGQVPSNKGITIVLENSATGVSRVVTPDAKGKYQATSMPPGRYQVKLMRDGALEKSLEVEALIGQGIEASFTTEANVQTVTVAAKVNKIDVSNTNNGVVLTARELAKLPISQNVQAVIALAPGTVRNVSGYYGNVSSFGGASVSENAYYINGFPVTNILTQVGASELPFGAISNAQILSGGYSSEFGRSTGGVVNITTKSGTNNWEAGGKVSIAPASLAARQLNTYFPNTGDNPKTDGKLQFYARDNQSTSKTAGLYVGGPIIKNKLFMFAAFEQTRSDSEGVAASSDTAFNASGWSVNQARTTRGLLKLDYNLTDDHHFEYTHILDESRSTSSSYGFSYETFKHDNNKRNGSTIWNAGNSRGGSGGSSPGSTDDIFKYTGYLTDDLTVTALYGKSHTTPKVIPFGYNPAMSSVGSSVTSRVPGVSYPSSNPQPFGDQVRPDSGDNQQTLRLDLEYKVGSHSLRGGIDYNKASSLVGATRPGGRSWSYLYHNNPTTWKPSGANETLAQGGGYGTQGFYVSEGTYFKSGAPSTTQSAQYIQDRYQVTDNILLDLGLRNEQFHNYNNKHELVISQTRQIAPRLGATWDVNRDGSFKVFGNAGRYFMPVPTNLVGNMGSELKTTTRYYTYTGVDPVTGVPQGLHPISDVIVNINTSPDARSVAAENIKPFYQDEMSIGFEKALSSNLNFGLMGTYRTLRTTYDDTCDPRPIYAWGKRNGYPNLEEDTGGTDNSLYPSWCMVINTGEANTVWFDPHGSGSGSPLVKAHLTAADIGLPKAKRIYTALNFFLEHPFRDGWYGKINYTWSHSHGNTEGQTDSGVAGGDVALSAGSDYRELMIGSNGDLSGDRRHVIKAYGFYQVLPEVMVGANLQVASGRPRNCFGQLPEYAGQDVGHYEGNYFFFCDAKGGAFSPRGSQGRLPWTTQLDLNVSYQPAAVKGLNLKFDVFNVFDSRTINSENSGSNSGSGNISPTYLQGGSRIGPRSARLTLEYNYKF</sequence>
<evidence type="ECO:0000256" key="6">
    <source>
        <dbReference type="ARBA" id="ARBA00023136"/>
    </source>
</evidence>
<evidence type="ECO:0000256" key="3">
    <source>
        <dbReference type="ARBA" id="ARBA00022448"/>
    </source>
</evidence>
<keyword evidence="4 9" id="KW-1134">Transmembrane beta strand</keyword>
<gene>
    <name evidence="14" type="ORF">H8K36_06320</name>
</gene>
<keyword evidence="6 9" id="KW-0472">Membrane</keyword>
<dbReference type="PANTHER" id="PTHR30069:SF46">
    <property type="entry name" value="OAR PROTEIN"/>
    <property type="match status" value="1"/>
</dbReference>
<accession>A0A923KS82</accession>
<evidence type="ECO:0000256" key="1">
    <source>
        <dbReference type="ARBA" id="ARBA00004571"/>
    </source>
</evidence>
<feature type="chain" id="PRO_5037115787" evidence="11">
    <location>
        <begin position="30"/>
        <end position="1028"/>
    </location>
</feature>
<proteinExistence type="inferred from homology"/>
<evidence type="ECO:0000313" key="14">
    <source>
        <dbReference type="EMBL" id="MBC3880981.1"/>
    </source>
</evidence>
<evidence type="ECO:0000256" key="2">
    <source>
        <dbReference type="ARBA" id="ARBA00009810"/>
    </source>
</evidence>
<keyword evidence="11" id="KW-0732">Signal</keyword>
<feature type="region of interest" description="Disordered" evidence="10">
    <location>
        <begin position="991"/>
        <end position="1010"/>
    </location>
</feature>
<dbReference type="InterPro" id="IPR057601">
    <property type="entry name" value="Oar-like_b-barrel"/>
</dbReference>
<organism evidence="14 15">
    <name type="scientific">Undibacterium nitidum</name>
    <dbReference type="NCBI Taxonomy" id="2762298"/>
    <lineage>
        <taxon>Bacteria</taxon>
        <taxon>Pseudomonadati</taxon>
        <taxon>Pseudomonadota</taxon>
        <taxon>Betaproteobacteria</taxon>
        <taxon>Burkholderiales</taxon>
        <taxon>Oxalobacteraceae</taxon>
        <taxon>Undibacterium</taxon>
    </lineage>
</organism>
<comment type="subcellular location">
    <subcellularLocation>
        <location evidence="1 9">Cell outer membrane</location>
        <topology evidence="1 9">Multi-pass membrane protein</topology>
    </subcellularLocation>
</comment>
<feature type="region of interest" description="Disordered" evidence="10">
    <location>
        <begin position="386"/>
        <end position="408"/>
    </location>
</feature>
<protein>
    <submittedName>
        <fullName evidence="14">TonB-dependent receptor</fullName>
    </submittedName>
</protein>
<feature type="domain" description="TonB-dependent transporter Oar-like beta-barrel" evidence="13">
    <location>
        <begin position="601"/>
        <end position="894"/>
    </location>
</feature>
<evidence type="ECO:0000256" key="8">
    <source>
        <dbReference type="ARBA" id="ARBA00023237"/>
    </source>
</evidence>
<evidence type="ECO:0000256" key="9">
    <source>
        <dbReference type="PROSITE-ProRule" id="PRU01360"/>
    </source>
</evidence>
<dbReference type="InterPro" id="IPR036942">
    <property type="entry name" value="Beta-barrel_TonB_sf"/>
</dbReference>
<dbReference type="InterPro" id="IPR037066">
    <property type="entry name" value="Plug_dom_sf"/>
</dbReference>
<keyword evidence="5 9" id="KW-0812">Transmembrane</keyword>
<dbReference type="Pfam" id="PF07715">
    <property type="entry name" value="Plug"/>
    <property type="match status" value="1"/>
</dbReference>
<dbReference type="EMBL" id="JACOFZ010000001">
    <property type="protein sequence ID" value="MBC3880981.1"/>
    <property type="molecule type" value="Genomic_DNA"/>
</dbReference>
<dbReference type="AlphaFoldDB" id="A0A923KS82"/>
<feature type="region of interest" description="Disordered" evidence="10">
    <location>
        <begin position="454"/>
        <end position="483"/>
    </location>
</feature>
<dbReference type="SUPFAM" id="SSF49452">
    <property type="entry name" value="Starch-binding domain-like"/>
    <property type="match status" value="1"/>
</dbReference>
<keyword evidence="8 9" id="KW-0998">Cell outer membrane</keyword>